<dbReference type="EMBL" id="BEXD01000904">
    <property type="protein sequence ID" value="GBB91027.1"/>
    <property type="molecule type" value="Genomic_DNA"/>
</dbReference>
<dbReference type="STRING" id="94130.A0A2Z6QLN1"/>
<accession>A0A2Z6QLN1</accession>
<dbReference type="Pfam" id="PF05426">
    <property type="entry name" value="Alginate_lyase"/>
    <property type="match status" value="1"/>
</dbReference>
<comment type="caution">
    <text evidence="6">The sequence shown here is derived from an EMBL/GenBank/DDBJ whole genome shotgun (WGS) entry which is preliminary data.</text>
</comment>
<dbReference type="InterPro" id="IPR008397">
    <property type="entry name" value="Alginate_lyase_dom"/>
</dbReference>
<feature type="region of interest" description="Disordered" evidence="3">
    <location>
        <begin position="44"/>
        <end position="85"/>
    </location>
</feature>
<protein>
    <submittedName>
        <fullName evidence="7">Alginate lyase family protein</fullName>
    </submittedName>
</protein>
<dbReference type="AlphaFoldDB" id="A0A2Z6QLN1"/>
<keyword evidence="4" id="KW-0472">Membrane</keyword>
<keyword evidence="2 7" id="KW-0456">Lyase</keyword>
<feature type="compositionally biased region" description="Basic and acidic residues" evidence="3">
    <location>
        <begin position="60"/>
        <end position="77"/>
    </location>
</feature>
<dbReference type="SUPFAM" id="SSF48230">
    <property type="entry name" value="Chondroitin AC/alginate lyase"/>
    <property type="match status" value="1"/>
</dbReference>
<reference evidence="6 8" key="1">
    <citation type="submission" date="2017-11" db="EMBL/GenBank/DDBJ databases">
        <title>The genome of Rhizophagus clarus HR1 reveals common genetic basis of auxotrophy among arbuscular mycorrhizal fungi.</title>
        <authorList>
            <person name="Kobayashi Y."/>
        </authorList>
    </citation>
    <scope>NUCLEOTIDE SEQUENCE [LARGE SCALE GENOMIC DNA]</scope>
    <source>
        <strain evidence="6 8">HR1</strain>
    </source>
</reference>
<gene>
    <name evidence="7" type="ORF">RCL2_000273000</name>
    <name evidence="6" type="ORF">RclHR1_18110002</name>
</gene>
<dbReference type="OrthoDB" id="63533at2759"/>
<evidence type="ECO:0000256" key="2">
    <source>
        <dbReference type="ARBA" id="ARBA00023239"/>
    </source>
</evidence>
<evidence type="ECO:0000256" key="1">
    <source>
        <dbReference type="ARBA" id="ARBA00022729"/>
    </source>
</evidence>
<dbReference type="Proteomes" id="UP000615446">
    <property type="component" value="Unassembled WGS sequence"/>
</dbReference>
<keyword evidence="4" id="KW-0812">Transmembrane</keyword>
<dbReference type="Gene3D" id="1.50.10.100">
    <property type="entry name" value="Chondroitin AC/alginate lyase"/>
    <property type="match status" value="1"/>
</dbReference>
<dbReference type="GO" id="GO:0016829">
    <property type="term" value="F:lyase activity"/>
    <property type="evidence" value="ECO:0007669"/>
    <property type="project" value="UniProtKB-KW"/>
</dbReference>
<dbReference type="GO" id="GO:0042597">
    <property type="term" value="C:periplasmic space"/>
    <property type="evidence" value="ECO:0007669"/>
    <property type="project" value="InterPro"/>
</dbReference>
<evidence type="ECO:0000256" key="4">
    <source>
        <dbReference type="SAM" id="Phobius"/>
    </source>
</evidence>
<dbReference type="EMBL" id="BLAL01000016">
    <property type="protein sequence ID" value="GES75284.1"/>
    <property type="molecule type" value="Genomic_DNA"/>
</dbReference>
<proteinExistence type="predicted"/>
<keyword evidence="8" id="KW-1185">Reference proteome</keyword>
<dbReference type="InterPro" id="IPR008929">
    <property type="entry name" value="Chondroitin_lyas"/>
</dbReference>
<organism evidence="6 8">
    <name type="scientific">Rhizophagus clarus</name>
    <dbReference type="NCBI Taxonomy" id="94130"/>
    <lineage>
        <taxon>Eukaryota</taxon>
        <taxon>Fungi</taxon>
        <taxon>Fungi incertae sedis</taxon>
        <taxon>Mucoromycota</taxon>
        <taxon>Glomeromycotina</taxon>
        <taxon>Glomeromycetes</taxon>
        <taxon>Glomerales</taxon>
        <taxon>Glomeraceae</taxon>
        <taxon>Rhizophagus</taxon>
    </lineage>
</organism>
<evidence type="ECO:0000313" key="7">
    <source>
        <dbReference type="EMBL" id="GES75284.1"/>
    </source>
</evidence>
<feature type="domain" description="Alginate lyase" evidence="5">
    <location>
        <begin position="138"/>
        <end position="418"/>
    </location>
</feature>
<feature type="transmembrane region" description="Helical" evidence="4">
    <location>
        <begin position="7"/>
        <end position="24"/>
    </location>
</feature>
<evidence type="ECO:0000256" key="3">
    <source>
        <dbReference type="SAM" id="MobiDB-lite"/>
    </source>
</evidence>
<keyword evidence="4" id="KW-1133">Transmembrane helix</keyword>
<keyword evidence="1" id="KW-0732">Signal</keyword>
<sequence length="492" mass="57965">MIIQKLLTLTIFGTLCFIFLWTFWSENPKNEKQLVLDVSFPTSDIQQPEPETVKSTTEILKNKSTNDDKEIKNEPEKNPPSISNKLSTVYDINGNPKEYINSRYYANYLNILRQQHHQMLSILLDKADLALKNNSVYSVTLKPQLAPSNDPHDYMSLARYFWPNPEKQNGLPYIGRDGYVNPEIETVKDYSLLRKLFKDIENLGFAYYFTRNDSYVEKAVYRIQEWFVNPETRMNPNLYYASFIKGQELGRKTGVLDMHPIYRMLQSIPIMRSSRKWNLLTERKLKDWISTYYQWLETNSLGRGEKASKNNHGTYYDVQAIYLLSYMDREEEARKYSREALINRVNKGILATGQQPHETRRPTSWFYSIFNLQALFLLAERSQYFGFDGWNYVGPKGQSIKKAVDYLLPFALSNGKGWPFLNIKEFEVNSYVRLLELAYVIWPDDNYLEALIILRPKAKLEQALEYRNADWEDNYLCVWSLMTNKQLWTCVE</sequence>
<evidence type="ECO:0000313" key="6">
    <source>
        <dbReference type="EMBL" id="GBB91027.1"/>
    </source>
</evidence>
<evidence type="ECO:0000313" key="8">
    <source>
        <dbReference type="Proteomes" id="UP000247702"/>
    </source>
</evidence>
<evidence type="ECO:0000259" key="5">
    <source>
        <dbReference type="Pfam" id="PF05426"/>
    </source>
</evidence>
<dbReference type="Proteomes" id="UP000247702">
    <property type="component" value="Unassembled WGS sequence"/>
</dbReference>
<reference evidence="7" key="2">
    <citation type="submission" date="2019-10" db="EMBL/GenBank/DDBJ databases">
        <title>Conservation and host-specific expression of non-tandemly repeated heterogenous ribosome RNA gene in arbuscular mycorrhizal fungi.</title>
        <authorList>
            <person name="Maeda T."/>
            <person name="Kobayashi Y."/>
            <person name="Nakagawa T."/>
            <person name="Ezawa T."/>
            <person name="Yamaguchi K."/>
            <person name="Bino T."/>
            <person name="Nishimoto Y."/>
            <person name="Shigenobu S."/>
            <person name="Kawaguchi M."/>
        </authorList>
    </citation>
    <scope>NUCLEOTIDE SEQUENCE</scope>
    <source>
        <strain evidence="7">HR1</strain>
    </source>
</reference>
<name>A0A2Z6QLN1_9GLOM</name>